<protein>
    <recommendedName>
        <fullName evidence="1">Tll0287-like domain-containing protein</fullName>
    </recommendedName>
</protein>
<evidence type="ECO:0000313" key="2">
    <source>
        <dbReference type="EMBL" id="QDS89653.1"/>
    </source>
</evidence>
<evidence type="ECO:0000313" key="3">
    <source>
        <dbReference type="Proteomes" id="UP000319557"/>
    </source>
</evidence>
<keyword evidence="3" id="KW-1185">Reference proteome</keyword>
<dbReference type="KEGG" id="ruv:EC9_38530"/>
<dbReference type="InterPro" id="IPR021796">
    <property type="entry name" value="Tll0287-like_dom"/>
</dbReference>
<dbReference type="Pfam" id="PF11845">
    <property type="entry name" value="Tll0287-like"/>
    <property type="match status" value="1"/>
</dbReference>
<dbReference type="EMBL" id="CP036261">
    <property type="protein sequence ID" value="QDS89653.1"/>
    <property type="molecule type" value="Genomic_DNA"/>
</dbReference>
<proteinExistence type="predicted"/>
<dbReference type="RefSeq" id="WP_145347502.1">
    <property type="nucleotide sequence ID" value="NZ_CP036261.1"/>
</dbReference>
<organism evidence="2 3">
    <name type="scientific">Rosistilla ulvae</name>
    <dbReference type="NCBI Taxonomy" id="1930277"/>
    <lineage>
        <taxon>Bacteria</taxon>
        <taxon>Pseudomonadati</taxon>
        <taxon>Planctomycetota</taxon>
        <taxon>Planctomycetia</taxon>
        <taxon>Pirellulales</taxon>
        <taxon>Pirellulaceae</taxon>
        <taxon>Rosistilla</taxon>
    </lineage>
</organism>
<dbReference type="OrthoDB" id="268788at2"/>
<gene>
    <name evidence="2" type="ORF">EC9_38530</name>
</gene>
<reference evidence="2 3" key="1">
    <citation type="submission" date="2019-02" db="EMBL/GenBank/DDBJ databases">
        <title>Deep-cultivation of Planctomycetes and their phenomic and genomic characterization uncovers novel biology.</title>
        <authorList>
            <person name="Wiegand S."/>
            <person name="Jogler M."/>
            <person name="Boedeker C."/>
            <person name="Pinto D."/>
            <person name="Vollmers J."/>
            <person name="Rivas-Marin E."/>
            <person name="Kohn T."/>
            <person name="Peeters S.H."/>
            <person name="Heuer A."/>
            <person name="Rast P."/>
            <person name="Oberbeckmann S."/>
            <person name="Bunk B."/>
            <person name="Jeske O."/>
            <person name="Meyerdierks A."/>
            <person name="Storesund J.E."/>
            <person name="Kallscheuer N."/>
            <person name="Luecker S."/>
            <person name="Lage O.M."/>
            <person name="Pohl T."/>
            <person name="Merkel B.J."/>
            <person name="Hornburger P."/>
            <person name="Mueller R.-W."/>
            <person name="Bruemmer F."/>
            <person name="Labrenz M."/>
            <person name="Spormann A.M."/>
            <person name="Op den Camp H."/>
            <person name="Overmann J."/>
            <person name="Amann R."/>
            <person name="Jetten M.S.M."/>
            <person name="Mascher T."/>
            <person name="Medema M.H."/>
            <person name="Devos D.P."/>
            <person name="Kaster A.-K."/>
            <person name="Ovreas L."/>
            <person name="Rohde M."/>
            <person name="Galperin M.Y."/>
            <person name="Jogler C."/>
        </authorList>
    </citation>
    <scope>NUCLEOTIDE SEQUENCE [LARGE SCALE GENOMIC DNA]</scope>
    <source>
        <strain evidence="2 3">EC9</strain>
    </source>
</reference>
<evidence type="ECO:0000259" key="1">
    <source>
        <dbReference type="Pfam" id="PF11845"/>
    </source>
</evidence>
<dbReference type="Proteomes" id="UP000319557">
    <property type="component" value="Chromosome"/>
</dbReference>
<sequence>MWFRGLLSLMCAIAVICVPLQVGRSDPPAAEKTEPEAKAIPDALRMPVAEARQRARLMHDIYAATLDVMHHRYFHGGRAIVPARAMEDIFEEIQRDSHTEARWISVNLKPMSIHHKPKTKFEQHAADEIAKGEPAVDIVEDGYYRRATAIPMSGGCIGCHDGFFKKPTKEAKFTGLVISIPVIDQPHGAGEK</sequence>
<feature type="domain" description="Tll0287-like" evidence="1">
    <location>
        <begin position="49"/>
        <end position="161"/>
    </location>
</feature>
<dbReference type="AlphaFoldDB" id="A0A517M448"/>
<accession>A0A517M448</accession>
<name>A0A517M448_9BACT</name>